<keyword evidence="2" id="KW-1185">Reference proteome</keyword>
<evidence type="ECO:0000313" key="2">
    <source>
        <dbReference type="Proteomes" id="UP000091820"/>
    </source>
</evidence>
<sequence>NNPLIDGKKYPNQVQLIRTYLQLFDTVSTVVTRSSEPYDVKNARHHHFFFVDMFWLNSYKKTKVVEVDVKNITKIEAARAIAALASFDTFVWSGKASLIRRAITALDHLSVGWCYN</sequence>
<protein>
    <submittedName>
        <fullName evidence="1">Uncharacterized protein</fullName>
    </submittedName>
</protein>
<evidence type="ECO:0000313" key="1">
    <source>
        <dbReference type="EnsemblMetazoa" id="GBRI036672-PA"/>
    </source>
</evidence>
<reference evidence="2" key="1">
    <citation type="submission" date="2014-03" db="EMBL/GenBank/DDBJ databases">
        <authorList>
            <person name="Aksoy S."/>
            <person name="Warren W."/>
            <person name="Wilson R.K."/>
        </authorList>
    </citation>
    <scope>NUCLEOTIDE SEQUENCE [LARGE SCALE GENOMIC DNA]</scope>
    <source>
        <strain evidence="2">IAEA</strain>
    </source>
</reference>
<organism evidence="1 2">
    <name type="scientific">Glossina brevipalpis</name>
    <dbReference type="NCBI Taxonomy" id="37001"/>
    <lineage>
        <taxon>Eukaryota</taxon>
        <taxon>Metazoa</taxon>
        <taxon>Ecdysozoa</taxon>
        <taxon>Arthropoda</taxon>
        <taxon>Hexapoda</taxon>
        <taxon>Insecta</taxon>
        <taxon>Pterygota</taxon>
        <taxon>Neoptera</taxon>
        <taxon>Endopterygota</taxon>
        <taxon>Diptera</taxon>
        <taxon>Brachycera</taxon>
        <taxon>Muscomorpha</taxon>
        <taxon>Hippoboscoidea</taxon>
        <taxon>Glossinidae</taxon>
        <taxon>Glossina</taxon>
    </lineage>
</organism>
<dbReference type="VEuPathDB" id="VectorBase:GBRI036672"/>
<dbReference type="AlphaFoldDB" id="A0A1A9WXW5"/>
<proteinExistence type="predicted"/>
<name>A0A1A9WXW5_9MUSC</name>
<dbReference type="EnsemblMetazoa" id="GBRI036672-RA">
    <property type="protein sequence ID" value="GBRI036672-PA"/>
    <property type="gene ID" value="GBRI036672"/>
</dbReference>
<reference evidence="1" key="2">
    <citation type="submission" date="2020-05" db="UniProtKB">
        <authorList>
            <consortium name="EnsemblMetazoa"/>
        </authorList>
    </citation>
    <scope>IDENTIFICATION</scope>
    <source>
        <strain evidence="1">IAEA</strain>
    </source>
</reference>
<accession>A0A1A9WXW5</accession>
<dbReference type="Proteomes" id="UP000091820">
    <property type="component" value="Unassembled WGS sequence"/>
</dbReference>